<organism evidence="3 4">
    <name type="scientific">Gonium pectorale</name>
    <name type="common">Green alga</name>
    <dbReference type="NCBI Taxonomy" id="33097"/>
    <lineage>
        <taxon>Eukaryota</taxon>
        <taxon>Viridiplantae</taxon>
        <taxon>Chlorophyta</taxon>
        <taxon>core chlorophytes</taxon>
        <taxon>Chlorophyceae</taxon>
        <taxon>CS clade</taxon>
        <taxon>Chlamydomonadales</taxon>
        <taxon>Volvocaceae</taxon>
        <taxon>Gonium</taxon>
    </lineage>
</organism>
<evidence type="ECO:0000313" key="3">
    <source>
        <dbReference type="EMBL" id="KXZ49865.1"/>
    </source>
</evidence>
<feature type="region of interest" description="Disordered" evidence="1">
    <location>
        <begin position="325"/>
        <end position="357"/>
    </location>
</feature>
<proteinExistence type="predicted"/>
<dbReference type="AlphaFoldDB" id="A0A150GJK8"/>
<dbReference type="EMBL" id="LSYV01000020">
    <property type="protein sequence ID" value="KXZ49865.1"/>
    <property type="molecule type" value="Genomic_DNA"/>
</dbReference>
<dbReference type="PROSITE" id="PS50152">
    <property type="entry name" value="25A_SYNTH_3"/>
    <property type="match status" value="1"/>
</dbReference>
<reference evidence="4" key="1">
    <citation type="journal article" date="2016" name="Nat. Commun.">
        <title>The Gonium pectorale genome demonstrates co-option of cell cycle regulation during the evolution of multicellularity.</title>
        <authorList>
            <person name="Hanschen E.R."/>
            <person name="Marriage T.N."/>
            <person name="Ferris P.J."/>
            <person name="Hamaji T."/>
            <person name="Toyoda A."/>
            <person name="Fujiyama A."/>
            <person name="Neme R."/>
            <person name="Noguchi H."/>
            <person name="Minakuchi Y."/>
            <person name="Suzuki M."/>
            <person name="Kawai-Toyooka H."/>
            <person name="Smith D.R."/>
            <person name="Sparks H."/>
            <person name="Anderson J."/>
            <person name="Bakaric R."/>
            <person name="Luria V."/>
            <person name="Karger A."/>
            <person name="Kirschner M.W."/>
            <person name="Durand P.M."/>
            <person name="Michod R.E."/>
            <person name="Nozaki H."/>
            <person name="Olson B.J."/>
        </authorList>
    </citation>
    <scope>NUCLEOTIDE SEQUENCE [LARGE SCALE GENOMIC DNA]</scope>
    <source>
        <strain evidence="4">NIES-2863</strain>
    </source>
</reference>
<dbReference type="OrthoDB" id="550131at2759"/>
<evidence type="ECO:0000313" key="4">
    <source>
        <dbReference type="Proteomes" id="UP000075714"/>
    </source>
</evidence>
<keyword evidence="4" id="KW-1185">Reference proteome</keyword>
<dbReference type="Pfam" id="PF01909">
    <property type="entry name" value="NTP_transf_2"/>
    <property type="match status" value="1"/>
</dbReference>
<dbReference type="Proteomes" id="UP000075714">
    <property type="component" value="Unassembled WGS sequence"/>
</dbReference>
<dbReference type="InterPro" id="IPR043519">
    <property type="entry name" value="NT_sf"/>
</dbReference>
<comment type="caution">
    <text evidence="3">The sequence shown here is derived from an EMBL/GenBank/DDBJ whole genome shotgun (WGS) entry which is preliminary data.</text>
</comment>
<name>A0A150GJK8_GONPE</name>
<feature type="compositionally biased region" description="Gly residues" evidence="1">
    <location>
        <begin position="420"/>
        <end position="433"/>
    </location>
</feature>
<feature type="compositionally biased region" description="Gly residues" evidence="1">
    <location>
        <begin position="440"/>
        <end position="466"/>
    </location>
</feature>
<feature type="domain" description="Polymerase nucleotidyl transferase" evidence="2">
    <location>
        <begin position="34"/>
        <end position="90"/>
    </location>
</feature>
<sequence length="530" mass="55676">MPPLMRDKYASLQREIQAALDEPFRAFQSAARPEVVLDGSLYKGTALEGSSDADLVVRTAFPVPRRLKRMLHRFIQLHLNSLEGWVATLVPKRKSAAIECEVEEELEGELLDDGGEEQELGGCSRPPAEPDSDLEMRLECALQVEAHDGGGPAPRRYHLSADLLFENATVGQPLSPIVNPFEGQEAARLAVMAIKLFQVKARSLARLKGYCVEAMVRHVVTDYRPPSRLTAGDVAPTESVAQALILTLGLFRTEPHARSLDERVWRHSSVRSGPMYDEGIFLIWKARAGRLIRDLKVLAAELEVGQVGGLEPAVERLRSIIEPPVAASKAQPEEPGGPVPGSQPDAEAAGADAGEDVRREELAEQVAAYVQRLIGAMGPRQSGGGADEDDALAALVLRRAAAGGGVHGPDRNDAAATSSGSGGDGDGNSGGSGNANSGSSGDGNSGGGGDANSGRGGSGLGKGNADGGPECFSPEAQPGPAAQPHLEPSPAVLQYEPPANLTSTYEPHDPPEEPPITPQRPAGAVTSPRP</sequence>
<dbReference type="InterPro" id="IPR002934">
    <property type="entry name" value="Polymerase_NTP_transf_dom"/>
</dbReference>
<dbReference type="GO" id="GO:0016779">
    <property type="term" value="F:nucleotidyltransferase activity"/>
    <property type="evidence" value="ECO:0007669"/>
    <property type="project" value="InterPro"/>
</dbReference>
<evidence type="ECO:0000259" key="2">
    <source>
        <dbReference type="Pfam" id="PF01909"/>
    </source>
</evidence>
<feature type="region of interest" description="Disordered" evidence="1">
    <location>
        <begin position="403"/>
        <end position="530"/>
    </location>
</feature>
<protein>
    <recommendedName>
        <fullName evidence="2">Polymerase nucleotidyl transferase domain-containing protein</fullName>
    </recommendedName>
</protein>
<dbReference type="SUPFAM" id="SSF81301">
    <property type="entry name" value="Nucleotidyltransferase"/>
    <property type="match status" value="1"/>
</dbReference>
<accession>A0A150GJK8</accession>
<gene>
    <name evidence="3" type="ORF">GPECTOR_19g316</name>
</gene>
<evidence type="ECO:0000256" key="1">
    <source>
        <dbReference type="SAM" id="MobiDB-lite"/>
    </source>
</evidence>